<sequence>MFPGKRNTGKQVLVFNETLIILRAGSTTRAMPLPIVVCQPFRQTHETTR</sequence>
<organism evidence="1">
    <name type="scientific">uncultured Cytophagales bacterium</name>
    <dbReference type="NCBI Taxonomy" id="158755"/>
    <lineage>
        <taxon>Bacteria</taxon>
        <taxon>Pseudomonadati</taxon>
        <taxon>Bacteroidota</taxon>
        <taxon>Sphingobacteriia</taxon>
        <taxon>Sphingobacteriales</taxon>
        <taxon>environmental samples</taxon>
    </lineage>
</organism>
<name>A0A6J4JT96_9SPHI</name>
<gene>
    <name evidence="1" type="ORF">AVDCRST_MAG56-4285</name>
</gene>
<dbReference type="AlphaFoldDB" id="A0A6J4JT96"/>
<evidence type="ECO:0000313" key="1">
    <source>
        <dbReference type="EMBL" id="CAA9286912.1"/>
    </source>
</evidence>
<reference evidence="1" key="1">
    <citation type="submission" date="2020-02" db="EMBL/GenBank/DDBJ databases">
        <authorList>
            <person name="Meier V. D."/>
        </authorList>
    </citation>
    <scope>NUCLEOTIDE SEQUENCE</scope>
    <source>
        <strain evidence="1">AVDCRST_MAG56</strain>
    </source>
</reference>
<dbReference type="EMBL" id="CADCTQ010000355">
    <property type="protein sequence ID" value="CAA9286912.1"/>
    <property type="molecule type" value="Genomic_DNA"/>
</dbReference>
<accession>A0A6J4JT96</accession>
<protein>
    <submittedName>
        <fullName evidence="1">Uncharacterized protein</fullName>
    </submittedName>
</protein>
<proteinExistence type="predicted"/>